<dbReference type="Proteomes" id="UP000724584">
    <property type="component" value="Unassembled WGS sequence"/>
</dbReference>
<sequence length="311" mass="33449">MASGSTALGAARGRPVTKPLEQYVDDLTVNSLIVVGPSGGVIADECRPSKVDEGGSSNRIDQALPSWDFGRGGPRSEMANDAMSHDRQLQSSSEATSVRWTVDKMSSSCMFRLFWNSSAAPAPRSQTGQAAAPKYTAPCRGQKRGVYQSMGGGSITNWLQFGVGGWPRVVVPKKASCFPQLGSSWGRGARDLEGGAPSLRLDTSPAAPTRMDAQVMSIKDTSRTTFCGPKERGHGLCRDRTQAQPHSARRRAVLVAVMRRPGFTGLLTSDFDCDSWWAWFSLTLLVGNEVTYGAEGSDRAPETHAGLKRCF</sequence>
<keyword evidence="2" id="KW-1185">Reference proteome</keyword>
<accession>A0ACB7P8P6</accession>
<reference evidence="1 2" key="1">
    <citation type="journal article" date="2021" name="Nat. Commun.">
        <title>Genetic determinants of endophytism in the Arabidopsis root mycobiome.</title>
        <authorList>
            <person name="Mesny F."/>
            <person name="Miyauchi S."/>
            <person name="Thiergart T."/>
            <person name="Pickel B."/>
            <person name="Atanasova L."/>
            <person name="Karlsson M."/>
            <person name="Huettel B."/>
            <person name="Barry K.W."/>
            <person name="Haridas S."/>
            <person name="Chen C."/>
            <person name="Bauer D."/>
            <person name="Andreopoulos W."/>
            <person name="Pangilinan J."/>
            <person name="LaButti K."/>
            <person name="Riley R."/>
            <person name="Lipzen A."/>
            <person name="Clum A."/>
            <person name="Drula E."/>
            <person name="Henrissat B."/>
            <person name="Kohler A."/>
            <person name="Grigoriev I.V."/>
            <person name="Martin F.M."/>
            <person name="Hacquard S."/>
        </authorList>
    </citation>
    <scope>NUCLEOTIDE SEQUENCE [LARGE SCALE GENOMIC DNA]</scope>
    <source>
        <strain evidence="1 2">MPI-SDFR-AT-0079</strain>
    </source>
</reference>
<name>A0ACB7P8P6_9PEZI</name>
<organism evidence="1 2">
    <name type="scientific">Chaetomium tenue</name>
    <dbReference type="NCBI Taxonomy" id="1854479"/>
    <lineage>
        <taxon>Eukaryota</taxon>
        <taxon>Fungi</taxon>
        <taxon>Dikarya</taxon>
        <taxon>Ascomycota</taxon>
        <taxon>Pezizomycotina</taxon>
        <taxon>Sordariomycetes</taxon>
        <taxon>Sordariomycetidae</taxon>
        <taxon>Sordariales</taxon>
        <taxon>Chaetomiaceae</taxon>
        <taxon>Chaetomium</taxon>
    </lineage>
</organism>
<evidence type="ECO:0000313" key="2">
    <source>
        <dbReference type="Proteomes" id="UP000724584"/>
    </source>
</evidence>
<dbReference type="EMBL" id="JAGIZQ010000004">
    <property type="protein sequence ID" value="KAH6631815.1"/>
    <property type="molecule type" value="Genomic_DNA"/>
</dbReference>
<gene>
    <name evidence="1" type="ORF">F5144DRAFT_547863</name>
</gene>
<evidence type="ECO:0000313" key="1">
    <source>
        <dbReference type="EMBL" id="KAH6631815.1"/>
    </source>
</evidence>
<comment type="caution">
    <text evidence="1">The sequence shown here is derived from an EMBL/GenBank/DDBJ whole genome shotgun (WGS) entry which is preliminary data.</text>
</comment>
<proteinExistence type="predicted"/>
<protein>
    <submittedName>
        <fullName evidence="1">Uncharacterized protein</fullName>
    </submittedName>
</protein>